<dbReference type="Pfam" id="PF17657">
    <property type="entry name" value="DNA_pol3_finger"/>
    <property type="match status" value="1"/>
</dbReference>
<evidence type="ECO:0000256" key="8">
    <source>
        <dbReference type="ARBA" id="ARBA00049244"/>
    </source>
</evidence>
<keyword evidence="1 9" id="KW-0963">Cytoplasm</keyword>
<evidence type="ECO:0000256" key="3">
    <source>
        <dbReference type="ARBA" id="ARBA00022695"/>
    </source>
</evidence>
<evidence type="ECO:0000256" key="6">
    <source>
        <dbReference type="ARBA" id="ARBA00022932"/>
    </source>
</evidence>
<dbReference type="InterPro" id="IPR003141">
    <property type="entry name" value="Pol/His_phosphatase_N"/>
</dbReference>
<dbReference type="Pfam" id="PF14579">
    <property type="entry name" value="HHH_6"/>
    <property type="match status" value="1"/>
</dbReference>
<feature type="compositionally biased region" description="Basic and acidic residues" evidence="10">
    <location>
        <begin position="27"/>
        <end position="38"/>
    </location>
</feature>
<geneLocation type="plasmid" evidence="12">
    <name>ppmurdsm45305</name>
</geneLocation>
<dbReference type="InterPro" id="IPR029460">
    <property type="entry name" value="DNAPol_HHH"/>
</dbReference>
<keyword evidence="4 9" id="KW-0235">DNA replication</keyword>
<dbReference type="Pfam" id="PF02811">
    <property type="entry name" value="PHP"/>
    <property type="match status" value="1"/>
</dbReference>
<dbReference type="GO" id="GO:0008408">
    <property type="term" value="F:3'-5' exonuclease activity"/>
    <property type="evidence" value="ECO:0007669"/>
    <property type="project" value="InterPro"/>
</dbReference>
<dbReference type="SUPFAM" id="SSF89550">
    <property type="entry name" value="PHP domain-like"/>
    <property type="match status" value="1"/>
</dbReference>
<dbReference type="GO" id="GO:0003887">
    <property type="term" value="F:DNA-directed DNA polymerase activity"/>
    <property type="evidence" value="ECO:0007669"/>
    <property type="project" value="UniProtKB-UniRule"/>
</dbReference>
<protein>
    <recommendedName>
        <fullName evidence="9">Error-prone DNA polymerase</fullName>
        <ecNumber evidence="9">2.7.7.7</ecNumber>
    </recommendedName>
</protein>
<keyword evidence="12" id="KW-1185">Reference proteome</keyword>
<reference evidence="11 12" key="1">
    <citation type="submission" date="2016-07" db="EMBL/GenBank/DDBJ databases">
        <title>Draft genome sequence of Prauserella muralis DSM 45305, isolated from a mould-covered wall in an indoor environment.</title>
        <authorList>
            <person name="Ruckert C."/>
            <person name="Albersmeier A."/>
            <person name="Jiang C.-L."/>
            <person name="Jiang Y."/>
            <person name="Kalinowski J."/>
            <person name="Schneider O."/>
            <person name="Winkler A."/>
            <person name="Zotchev S.B."/>
        </authorList>
    </citation>
    <scope>NUCLEOTIDE SEQUENCE [LARGE SCALE GENOMIC DNA]</scope>
    <source>
        <strain evidence="11 12">DSM 45305</strain>
        <plasmid evidence="12">ppmurdsm45305</plasmid>
    </source>
</reference>
<keyword evidence="7 9" id="KW-0234">DNA repair</keyword>
<keyword evidence="5 9" id="KW-0227">DNA damage</keyword>
<dbReference type="PANTHER" id="PTHR32294">
    <property type="entry name" value="DNA POLYMERASE III SUBUNIT ALPHA"/>
    <property type="match status" value="1"/>
</dbReference>
<evidence type="ECO:0000313" key="11">
    <source>
        <dbReference type="EMBL" id="PXY16585.1"/>
    </source>
</evidence>
<evidence type="ECO:0000256" key="4">
    <source>
        <dbReference type="ARBA" id="ARBA00022705"/>
    </source>
</evidence>
<keyword evidence="11" id="KW-0614">Plasmid</keyword>
<dbReference type="InterPro" id="IPR004805">
    <property type="entry name" value="DnaE2/DnaE/PolC"/>
</dbReference>
<evidence type="ECO:0000256" key="1">
    <source>
        <dbReference type="ARBA" id="ARBA00022490"/>
    </source>
</evidence>
<feature type="region of interest" description="Disordered" evidence="10">
    <location>
        <begin position="523"/>
        <end position="548"/>
    </location>
</feature>
<feature type="compositionally biased region" description="Low complexity" evidence="10">
    <location>
        <begin position="531"/>
        <end position="542"/>
    </location>
</feature>
<accession>A0A2V4ACG9</accession>
<dbReference type="HAMAP" id="MF_01902">
    <property type="entry name" value="DNApol_error_prone"/>
    <property type="match status" value="1"/>
</dbReference>
<evidence type="ECO:0000256" key="7">
    <source>
        <dbReference type="ARBA" id="ARBA00023204"/>
    </source>
</evidence>
<dbReference type="InterPro" id="IPR004013">
    <property type="entry name" value="PHP_dom"/>
</dbReference>
<proteinExistence type="inferred from homology"/>
<keyword evidence="2 9" id="KW-0808">Transferase</keyword>
<feature type="region of interest" description="Disordered" evidence="10">
    <location>
        <begin position="1"/>
        <end position="62"/>
    </location>
</feature>
<dbReference type="EMBL" id="MASW01000024">
    <property type="protein sequence ID" value="PXY16585.1"/>
    <property type="molecule type" value="Genomic_DNA"/>
</dbReference>
<evidence type="ECO:0000313" key="12">
    <source>
        <dbReference type="Proteomes" id="UP000249915"/>
    </source>
</evidence>
<dbReference type="Gene3D" id="1.10.150.870">
    <property type="match status" value="1"/>
</dbReference>
<dbReference type="Proteomes" id="UP000249915">
    <property type="component" value="Plasmid pPmurDSM45305"/>
</dbReference>
<dbReference type="GO" id="GO:0005737">
    <property type="term" value="C:cytoplasm"/>
    <property type="evidence" value="ECO:0007669"/>
    <property type="project" value="UniProtKB-SubCell"/>
</dbReference>
<name>A0A2V4ACG9_9PSEU</name>
<dbReference type="CDD" id="cd04485">
    <property type="entry name" value="DnaE_OBF"/>
    <property type="match status" value="1"/>
</dbReference>
<dbReference type="EC" id="2.7.7.7" evidence="9"/>
<dbReference type="SMART" id="SM00481">
    <property type="entry name" value="POLIIIAc"/>
    <property type="match status" value="1"/>
</dbReference>
<dbReference type="AlphaFoldDB" id="A0A2V4ACG9"/>
<evidence type="ECO:0000256" key="10">
    <source>
        <dbReference type="SAM" id="MobiDB-lite"/>
    </source>
</evidence>
<keyword evidence="6 9" id="KW-0239">DNA-directed DNA polymerase</keyword>
<dbReference type="GO" id="GO:0006281">
    <property type="term" value="P:DNA repair"/>
    <property type="evidence" value="ECO:0007669"/>
    <property type="project" value="UniProtKB-UniRule"/>
</dbReference>
<evidence type="ECO:0000256" key="2">
    <source>
        <dbReference type="ARBA" id="ARBA00022679"/>
    </source>
</evidence>
<dbReference type="InterPro" id="IPR011708">
    <property type="entry name" value="DNA_pol3_alpha_NTPase_dom"/>
</dbReference>
<comment type="function">
    <text evidence="9">DNA polymerase involved in damage-induced mutagenesis and translesion synthesis (TLS). It is not the major replicative DNA polymerase.</text>
</comment>
<organism evidence="11 12">
    <name type="scientific">Prauserella muralis</name>
    <dbReference type="NCBI Taxonomy" id="588067"/>
    <lineage>
        <taxon>Bacteria</taxon>
        <taxon>Bacillati</taxon>
        <taxon>Actinomycetota</taxon>
        <taxon>Actinomycetes</taxon>
        <taxon>Pseudonocardiales</taxon>
        <taxon>Pseudonocardiaceae</taxon>
        <taxon>Prauserella</taxon>
    </lineage>
</organism>
<sequence>MAFSSGGGSSWAELERRLSGREAPPPDGRDSPVSRAARDGYVPPPDLWERRGDDNPGQPRVPYAELHAHSNFSFLDGASDPEELVEEAARLGLDAVAITDHDGLYGVVRAAEAARELGVRLVVGAELGLDRPGERAGPTDPGGQHLLVLARGTEGYARLCRVISAAHLRGGEKGRPVYDRDEVATELAGHVQVLTGCRRGAVRQALEAGGPDAARSALRELVAVFGGEHVAVELTNEGTARCSTRNDALSALAGELGLPVVATTAAHYHRPERAPLGQVVSAIRARRSLDEMEGWLRASGMAHLRSGTEMQQWFGRWPGAVQNAALLGVRLALDLQLIAPDLPPAEVPDGHTPQSWLRHLTLEGAAERYGPPASNPDAYAQLEHELAVIADLGFAGYFLIVWEIVAFCRRCDIYVQGRGSAANSAVCYALGITNCDPVEWHLLFERFLSSERDTYPDIDLDIEADRREEVIQHVYTRYGRTRAAQVANVITYRARSAVRDAARALGHSPGSIDALAKLVDPWGPPLDSGDDTPGPAAAAPSAGGDGQSIPPQVLAVAGALEGAPRHLGIHSGGMVLCDRPVSEVCPVEHARMDNRTVLQWDKDDCAAAGLVKIDLLGLGMLSAIHYTVDLIEQAHGVRVDLAHLPLDDEAVWDMICAADTVGVFQIESRAQMATLPRLRPRTMWDLAVEVALIRPGPIQGGAVHPYLRRRGGEPWQHLHPNMANALDRTLGVILFQEQVMQLAIDVAGFTAAEADALRRAMGSKRSGRKMALLRQRFLDGAARNGLVGRDAQVLFGQMAAFADYGFPQSHALSFAHLVFASAFLKCHYPAAFCAGLLRAQPMGFYSPQSLVADARRHGVRVRGVDLNCSDVHASLEPDPDSAGGQAVRLGLAGVRGLGTQPATRITTARQSGGPFRDVTELAERVELDKPQLEALATAGALPHRGGGSRRAALWEAGAAARHRAGMLPGTSTATPPPALPGMTRWELLAADVWATGISPDQHPVQLLRAHLDQLGALPTARLRDTGHGTRVLVGGAITHRQRPPTAGGITFLNIEDESGMANVVVSAGLRRRHTALLRNASALLVRGIVENAHGATNLVADRLEPLQLGDLASPSRDYR</sequence>
<dbReference type="PANTHER" id="PTHR32294:SF4">
    <property type="entry name" value="ERROR-PRONE DNA POLYMERASE"/>
    <property type="match status" value="1"/>
</dbReference>
<dbReference type="NCBIfam" id="NF004225">
    <property type="entry name" value="PRK05672.1"/>
    <property type="match status" value="1"/>
</dbReference>
<dbReference type="RefSeq" id="WP_425466432.1">
    <property type="nucleotide sequence ID" value="NZ_CM009984.1"/>
</dbReference>
<dbReference type="Pfam" id="PF07733">
    <property type="entry name" value="DNA_pol3_alpha"/>
    <property type="match status" value="1"/>
</dbReference>
<evidence type="ECO:0000256" key="5">
    <source>
        <dbReference type="ARBA" id="ARBA00022763"/>
    </source>
</evidence>
<evidence type="ECO:0000256" key="9">
    <source>
        <dbReference type="HAMAP-Rule" id="MF_01902"/>
    </source>
</evidence>
<dbReference type="InterPro" id="IPR040982">
    <property type="entry name" value="DNA_pol3_finger"/>
</dbReference>
<comment type="catalytic activity">
    <reaction evidence="8 9">
        <text>DNA(n) + a 2'-deoxyribonucleoside 5'-triphosphate = DNA(n+1) + diphosphate</text>
        <dbReference type="Rhea" id="RHEA:22508"/>
        <dbReference type="Rhea" id="RHEA-COMP:17339"/>
        <dbReference type="Rhea" id="RHEA-COMP:17340"/>
        <dbReference type="ChEBI" id="CHEBI:33019"/>
        <dbReference type="ChEBI" id="CHEBI:61560"/>
        <dbReference type="ChEBI" id="CHEBI:173112"/>
        <dbReference type="EC" id="2.7.7.7"/>
    </reaction>
</comment>
<gene>
    <name evidence="9" type="primary">dnaE2</name>
    <name evidence="11" type="ORF">BAY60_35925</name>
</gene>
<dbReference type="Gene3D" id="3.20.20.140">
    <property type="entry name" value="Metal-dependent hydrolases"/>
    <property type="match status" value="1"/>
</dbReference>
<dbReference type="InterPro" id="IPR023073">
    <property type="entry name" value="DnaE2"/>
</dbReference>
<comment type="caution">
    <text evidence="11">The sequence shown here is derived from an EMBL/GenBank/DDBJ whole genome shotgun (WGS) entry which is preliminary data.</text>
</comment>
<dbReference type="NCBIfam" id="TIGR00594">
    <property type="entry name" value="polc"/>
    <property type="match status" value="1"/>
</dbReference>
<keyword evidence="3 9" id="KW-0548">Nucleotidyltransferase</keyword>
<comment type="subcellular location">
    <subcellularLocation>
        <location evidence="9">Cytoplasm</location>
    </subcellularLocation>
</comment>
<dbReference type="GO" id="GO:0006260">
    <property type="term" value="P:DNA replication"/>
    <property type="evidence" value="ECO:0007669"/>
    <property type="project" value="UniProtKB-KW"/>
</dbReference>
<dbReference type="InterPro" id="IPR016195">
    <property type="entry name" value="Pol/histidinol_Pase-like"/>
</dbReference>
<comment type="similarity">
    <text evidence="9">Belongs to the DNA polymerase type-C family. DnaE2 subfamily.</text>
</comment>